<evidence type="ECO:0000259" key="8">
    <source>
        <dbReference type="Pfam" id="PF25975"/>
    </source>
</evidence>
<dbReference type="RefSeq" id="WP_092049389.1">
    <property type="nucleotide sequence ID" value="NZ_FOQD01000006.1"/>
</dbReference>
<keyword evidence="10" id="KW-1185">Reference proteome</keyword>
<dbReference type="Pfam" id="PF25975">
    <property type="entry name" value="CzcB_C"/>
    <property type="match status" value="1"/>
</dbReference>
<dbReference type="InterPro" id="IPR058647">
    <property type="entry name" value="BSH_CzcB-like"/>
</dbReference>
<sequence>MKSRFLMIAVAVCLVGAGIWFAVTRAPHDSKPTETLSAAKPVETSEPIDAVVTLSPAKQQAIGIQLTAAIEKEMQPMATVPGRLQYDDTRHIEVKASTSGILTKVLVGPGTVVSEGDVLAVESSPEVGTARADVLRRRAEYELAKQKYEWRRSACEGLRQLVAAVRSGSDPQSIVDKLDSTTLGAYREQVVSAYSRFRLAKSLADAVDQGSAGALSGRIVQERMSERDAAQAALQAVTEQSLFEACQASSLAKLEVDDAERRLKISRQNVEMLLGYAESEQLEADAPSLSLVEVRAPIDGTIEARTYSTQERVQLGNCLFVLANTSRLWVSADIREQQWAALGLRPGQALAITSPAMPDQMLTSTVEFVGREVNPATNAVPLVATINNESGHLRPGQFVRVQLPLGEPRKAVAVPESAVVEHDGRRFVFVPVEAGQFRRVDVTTGIQDEDWTEIRAGLSAGERVVSHGAFELKSELLLEKEE</sequence>
<dbReference type="STRING" id="1576369.SAMN05421753_10640"/>
<dbReference type="OrthoDB" id="9806939at2"/>
<evidence type="ECO:0000256" key="3">
    <source>
        <dbReference type="ARBA" id="ARBA00022833"/>
    </source>
</evidence>
<keyword evidence="4" id="KW-0105">Cadmium resistance</keyword>
<dbReference type="GO" id="GO:0030313">
    <property type="term" value="C:cell envelope"/>
    <property type="evidence" value="ECO:0007669"/>
    <property type="project" value="TreeGrafter"/>
</dbReference>
<keyword evidence="3" id="KW-0862">Zinc</keyword>
<dbReference type="Pfam" id="PF25954">
    <property type="entry name" value="Beta-barrel_RND_2"/>
    <property type="match status" value="1"/>
</dbReference>
<evidence type="ECO:0000256" key="2">
    <source>
        <dbReference type="ARBA" id="ARBA00022448"/>
    </source>
</evidence>
<evidence type="ECO:0000256" key="4">
    <source>
        <dbReference type="ARBA" id="ARBA00043263"/>
    </source>
</evidence>
<reference evidence="10" key="1">
    <citation type="submission" date="2016-10" db="EMBL/GenBank/DDBJ databases">
        <authorList>
            <person name="Varghese N."/>
            <person name="Submissions S."/>
        </authorList>
    </citation>
    <scope>NUCLEOTIDE SEQUENCE [LARGE SCALE GENOMIC DNA]</scope>
    <source>
        <strain evidence="10">DSM 26348</strain>
    </source>
</reference>
<accession>A0A1I3FVC3</accession>
<dbReference type="PANTHER" id="PTHR30097:SF4">
    <property type="entry name" value="SLR6042 PROTEIN"/>
    <property type="match status" value="1"/>
</dbReference>
<evidence type="ECO:0000256" key="5">
    <source>
        <dbReference type="ARBA" id="ARBA00058766"/>
    </source>
</evidence>
<feature type="domain" description="CzcB-like barrel-sandwich hybrid" evidence="7">
    <location>
        <begin position="92"/>
        <end position="324"/>
    </location>
</feature>
<dbReference type="Gene3D" id="2.40.420.20">
    <property type="match status" value="1"/>
</dbReference>
<name>A0A1I3FVC3_9PLAN</name>
<dbReference type="Pfam" id="PF25973">
    <property type="entry name" value="BSH_CzcB"/>
    <property type="match status" value="1"/>
</dbReference>
<comment type="function">
    <text evidence="5">CzcA and CzcB together would act in zinc efflux nearly as effectively as the complete czc efflux system (CzcABC). The CzcB protein is thought to funnel zinc cations to the CzcA transport protein.</text>
</comment>
<comment type="similarity">
    <text evidence="1">Belongs to the membrane fusion protein (MFP) (TC 8.A.1) family.</text>
</comment>
<dbReference type="FunFam" id="2.40.30.170:FF:000010">
    <property type="entry name" value="Efflux RND transporter periplasmic adaptor subunit"/>
    <property type="match status" value="1"/>
</dbReference>
<dbReference type="EMBL" id="FOQD01000006">
    <property type="protein sequence ID" value="SFI15012.1"/>
    <property type="molecule type" value="Genomic_DNA"/>
</dbReference>
<dbReference type="GO" id="GO:0060003">
    <property type="term" value="P:copper ion export"/>
    <property type="evidence" value="ECO:0007669"/>
    <property type="project" value="TreeGrafter"/>
</dbReference>
<feature type="domain" description="CusB-like beta-barrel" evidence="6">
    <location>
        <begin position="328"/>
        <end position="403"/>
    </location>
</feature>
<dbReference type="Gene3D" id="2.40.30.170">
    <property type="match status" value="1"/>
</dbReference>
<dbReference type="GO" id="GO:0015679">
    <property type="term" value="P:plasma membrane copper ion transport"/>
    <property type="evidence" value="ECO:0007669"/>
    <property type="project" value="TreeGrafter"/>
</dbReference>
<evidence type="ECO:0000313" key="10">
    <source>
        <dbReference type="Proteomes" id="UP000199518"/>
    </source>
</evidence>
<dbReference type="GO" id="GO:0046686">
    <property type="term" value="P:response to cadmium ion"/>
    <property type="evidence" value="ECO:0007669"/>
    <property type="project" value="UniProtKB-KW"/>
</dbReference>
<evidence type="ECO:0000256" key="1">
    <source>
        <dbReference type="ARBA" id="ARBA00009477"/>
    </source>
</evidence>
<dbReference type="InterPro" id="IPR006143">
    <property type="entry name" value="RND_pump_MFP"/>
</dbReference>
<gene>
    <name evidence="9" type="ORF">SAMN05421753_10640</name>
</gene>
<proteinExistence type="inferred from homology"/>
<dbReference type="InterPro" id="IPR051909">
    <property type="entry name" value="MFP_Cation_Efflux"/>
</dbReference>
<dbReference type="Gene3D" id="1.10.287.470">
    <property type="entry name" value="Helix hairpin bin"/>
    <property type="match status" value="1"/>
</dbReference>
<dbReference type="GO" id="GO:0016020">
    <property type="term" value="C:membrane"/>
    <property type="evidence" value="ECO:0007669"/>
    <property type="project" value="InterPro"/>
</dbReference>
<dbReference type="InterPro" id="IPR058649">
    <property type="entry name" value="CzcB_C"/>
</dbReference>
<dbReference type="FunFam" id="2.40.420.20:FF:000006">
    <property type="entry name" value="RND family efflux transporter MFP subunit"/>
    <property type="match status" value="1"/>
</dbReference>
<feature type="domain" description="CzcB-like C-terminal circularly permuted SH3-like" evidence="8">
    <location>
        <begin position="412"/>
        <end position="473"/>
    </location>
</feature>
<dbReference type="SUPFAM" id="SSF111369">
    <property type="entry name" value="HlyD-like secretion proteins"/>
    <property type="match status" value="1"/>
</dbReference>
<dbReference type="InterPro" id="IPR058792">
    <property type="entry name" value="Beta-barrel_RND_2"/>
</dbReference>
<evidence type="ECO:0000259" key="7">
    <source>
        <dbReference type="Pfam" id="PF25973"/>
    </source>
</evidence>
<dbReference type="PANTHER" id="PTHR30097">
    <property type="entry name" value="CATION EFFLUX SYSTEM PROTEIN CUSB"/>
    <property type="match status" value="1"/>
</dbReference>
<organism evidence="9 10">
    <name type="scientific">Planctomicrobium piriforme</name>
    <dbReference type="NCBI Taxonomy" id="1576369"/>
    <lineage>
        <taxon>Bacteria</taxon>
        <taxon>Pseudomonadati</taxon>
        <taxon>Planctomycetota</taxon>
        <taxon>Planctomycetia</taxon>
        <taxon>Planctomycetales</taxon>
        <taxon>Planctomycetaceae</taxon>
        <taxon>Planctomicrobium</taxon>
    </lineage>
</organism>
<keyword evidence="2" id="KW-0813">Transport</keyword>
<dbReference type="Gene3D" id="2.40.50.100">
    <property type="match status" value="1"/>
</dbReference>
<evidence type="ECO:0000259" key="6">
    <source>
        <dbReference type="Pfam" id="PF25954"/>
    </source>
</evidence>
<dbReference type="AlphaFoldDB" id="A0A1I3FVC3"/>
<dbReference type="Proteomes" id="UP000199518">
    <property type="component" value="Unassembled WGS sequence"/>
</dbReference>
<protein>
    <submittedName>
        <fullName evidence="9">Membrane fusion protein, cobalt-zinc-cadmium efflux system</fullName>
    </submittedName>
</protein>
<dbReference type="GO" id="GO:0022857">
    <property type="term" value="F:transmembrane transporter activity"/>
    <property type="evidence" value="ECO:0007669"/>
    <property type="project" value="InterPro"/>
</dbReference>
<dbReference type="NCBIfam" id="TIGR01730">
    <property type="entry name" value="RND_mfp"/>
    <property type="match status" value="1"/>
</dbReference>
<evidence type="ECO:0000313" key="9">
    <source>
        <dbReference type="EMBL" id="SFI15012.1"/>
    </source>
</evidence>